<dbReference type="InterPro" id="IPR032675">
    <property type="entry name" value="LRR_dom_sf"/>
</dbReference>
<dbReference type="EMBL" id="CAICTM010001809">
    <property type="protein sequence ID" value="CAB9526330.1"/>
    <property type="molecule type" value="Genomic_DNA"/>
</dbReference>
<keyword evidence="2" id="KW-1185">Reference proteome</keyword>
<organism evidence="1 2">
    <name type="scientific">Seminavis robusta</name>
    <dbReference type="NCBI Taxonomy" id="568900"/>
    <lineage>
        <taxon>Eukaryota</taxon>
        <taxon>Sar</taxon>
        <taxon>Stramenopiles</taxon>
        <taxon>Ochrophyta</taxon>
        <taxon>Bacillariophyta</taxon>
        <taxon>Bacillariophyceae</taxon>
        <taxon>Bacillariophycidae</taxon>
        <taxon>Naviculales</taxon>
        <taxon>Naviculaceae</taxon>
        <taxon>Seminavis</taxon>
    </lineage>
</organism>
<dbReference type="OrthoDB" id="205182at2759"/>
<proteinExistence type="predicted"/>
<name>A0A9N8HVI4_9STRA</name>
<dbReference type="InterPro" id="IPR052592">
    <property type="entry name" value="LRR-RLK"/>
</dbReference>
<accession>A0A9N8HVI4</accession>
<evidence type="ECO:0000313" key="1">
    <source>
        <dbReference type="EMBL" id="CAB9526330.1"/>
    </source>
</evidence>
<comment type="caution">
    <text evidence="1">The sequence shown here is derived from an EMBL/GenBank/DDBJ whole genome shotgun (WGS) entry which is preliminary data.</text>
</comment>
<dbReference type="Proteomes" id="UP001153069">
    <property type="component" value="Unassembled WGS sequence"/>
</dbReference>
<evidence type="ECO:0000313" key="2">
    <source>
        <dbReference type="Proteomes" id="UP001153069"/>
    </source>
</evidence>
<dbReference type="PANTHER" id="PTHR48054">
    <property type="entry name" value="RECEPTOR KINASE-LIKE PROTEIN XA21"/>
    <property type="match status" value="1"/>
</dbReference>
<dbReference type="Pfam" id="PF00560">
    <property type="entry name" value="LRR_1"/>
    <property type="match status" value="1"/>
</dbReference>
<dbReference type="InterPro" id="IPR001611">
    <property type="entry name" value="Leu-rich_rpt"/>
</dbReference>
<dbReference type="PANTHER" id="PTHR48054:SF82">
    <property type="entry name" value="LRR RECEPTOR-LIKE SERINE_THREONINE-PROTEIN KINASE FLS2"/>
    <property type="match status" value="1"/>
</dbReference>
<dbReference type="SUPFAM" id="SSF52058">
    <property type="entry name" value="L domain-like"/>
    <property type="match status" value="1"/>
</dbReference>
<dbReference type="AlphaFoldDB" id="A0A9N8HVI4"/>
<gene>
    <name evidence="1" type="ORF">SEMRO_1811_G299181.1</name>
</gene>
<sequence length="136" mass="15172">MEVWLLTSMLELHLYDNQFTGTITTEIGMMKSLTSLALQNNDLTSTLPNQLNASMALRLHGNQFSGTVASLFFSMVFYGVIAPSMQLPLSPPVLTSKQLHLIRLGGFQPQVLMSCSICKQMIIQWAHHGFGRRKAM</sequence>
<dbReference type="Gene3D" id="3.80.10.10">
    <property type="entry name" value="Ribonuclease Inhibitor"/>
    <property type="match status" value="1"/>
</dbReference>
<protein>
    <submittedName>
        <fullName evidence="1">Uncharacterized protein</fullName>
    </submittedName>
</protein>
<reference evidence="1" key="1">
    <citation type="submission" date="2020-06" db="EMBL/GenBank/DDBJ databases">
        <authorList>
            <consortium name="Plant Systems Biology data submission"/>
        </authorList>
    </citation>
    <scope>NUCLEOTIDE SEQUENCE</scope>
    <source>
        <strain evidence="1">D6</strain>
    </source>
</reference>